<feature type="transmembrane region" description="Helical" evidence="7">
    <location>
        <begin position="143"/>
        <end position="161"/>
    </location>
</feature>
<evidence type="ECO:0000313" key="8">
    <source>
        <dbReference type="EMBL" id="GAA3024840.1"/>
    </source>
</evidence>
<feature type="transmembrane region" description="Helical" evidence="7">
    <location>
        <begin position="71"/>
        <end position="89"/>
    </location>
</feature>
<sequence length="229" mass="24544">MLNVIQMIMKVAPIGVFCLLADVVGATGPQVMISMLQYLGLLLAGTIILLLFMALFVAARCKLNPMLMPKKFLEMSIVALTTTSSAVTFPTALKDCIQKFGVNRDVANFTMSIGMTMGSAGAAMNYVVMIFFMQQSAEVELSVLNIIVGISLSILLTLGTITVPGSAAIVATFLATSLGLPLESISLLVGVDWFAGMFRTVVNVNNDVFVSLMVANRLDSINRDVYNKV</sequence>
<dbReference type="Gene3D" id="1.10.3860.10">
    <property type="entry name" value="Sodium:dicarboxylate symporter"/>
    <property type="match status" value="1"/>
</dbReference>
<keyword evidence="3" id="KW-1003">Cell membrane</keyword>
<comment type="subcellular location">
    <subcellularLocation>
        <location evidence="1">Cell membrane</location>
        <topology evidence="1">Multi-pass membrane protein</topology>
    </subcellularLocation>
</comment>
<accession>A0ABN3YBF5</accession>
<dbReference type="PANTHER" id="PTHR42865">
    <property type="entry name" value="PROTON/GLUTAMATE-ASPARTATE SYMPORTER"/>
    <property type="match status" value="1"/>
</dbReference>
<gene>
    <name evidence="8" type="ORF">GCM10019998_21670</name>
</gene>
<comment type="caution">
    <text evidence="8">The sequence shown here is derived from an EMBL/GenBank/DDBJ whole genome shotgun (WGS) entry which is preliminary data.</text>
</comment>
<protein>
    <submittedName>
        <fullName evidence="8">Uncharacterized protein</fullName>
    </submittedName>
</protein>
<keyword evidence="6 7" id="KW-0472">Membrane</keyword>
<organism evidence="8 9">
    <name type="scientific">Tetragenococcus solitarius</name>
    <dbReference type="NCBI Taxonomy" id="71453"/>
    <lineage>
        <taxon>Bacteria</taxon>
        <taxon>Bacillati</taxon>
        <taxon>Bacillota</taxon>
        <taxon>Bacilli</taxon>
        <taxon>Lactobacillales</taxon>
        <taxon>Enterococcaceae</taxon>
        <taxon>Tetragenococcus</taxon>
    </lineage>
</organism>
<evidence type="ECO:0000256" key="3">
    <source>
        <dbReference type="ARBA" id="ARBA00022475"/>
    </source>
</evidence>
<evidence type="ECO:0000256" key="7">
    <source>
        <dbReference type="SAM" id="Phobius"/>
    </source>
</evidence>
<feature type="transmembrane region" description="Helical" evidence="7">
    <location>
        <begin position="109"/>
        <end position="131"/>
    </location>
</feature>
<dbReference type="Proteomes" id="UP001501577">
    <property type="component" value="Unassembled WGS sequence"/>
</dbReference>
<dbReference type="PANTHER" id="PTHR42865:SF7">
    <property type="entry name" value="PROTON_GLUTAMATE-ASPARTATE SYMPORTER"/>
    <property type="match status" value="1"/>
</dbReference>
<evidence type="ECO:0000256" key="6">
    <source>
        <dbReference type="ARBA" id="ARBA00023136"/>
    </source>
</evidence>
<feature type="transmembrane region" description="Helical" evidence="7">
    <location>
        <begin position="35"/>
        <end position="59"/>
    </location>
</feature>
<feature type="transmembrane region" description="Helical" evidence="7">
    <location>
        <begin position="167"/>
        <end position="189"/>
    </location>
</feature>
<dbReference type="EMBL" id="BAAAXQ010000073">
    <property type="protein sequence ID" value="GAA3024840.1"/>
    <property type="molecule type" value="Genomic_DNA"/>
</dbReference>
<dbReference type="Pfam" id="PF00375">
    <property type="entry name" value="SDF"/>
    <property type="match status" value="1"/>
</dbReference>
<evidence type="ECO:0000256" key="4">
    <source>
        <dbReference type="ARBA" id="ARBA00022692"/>
    </source>
</evidence>
<evidence type="ECO:0000256" key="2">
    <source>
        <dbReference type="ARBA" id="ARBA00022448"/>
    </source>
</evidence>
<keyword evidence="2" id="KW-0813">Transport</keyword>
<keyword evidence="9" id="KW-1185">Reference proteome</keyword>
<evidence type="ECO:0000256" key="1">
    <source>
        <dbReference type="ARBA" id="ARBA00004651"/>
    </source>
</evidence>
<evidence type="ECO:0000256" key="5">
    <source>
        <dbReference type="ARBA" id="ARBA00022989"/>
    </source>
</evidence>
<dbReference type="InterPro" id="IPR001991">
    <property type="entry name" value="Na-dicarboxylate_symporter"/>
</dbReference>
<proteinExistence type="predicted"/>
<dbReference type="PRINTS" id="PR00173">
    <property type="entry name" value="EDTRNSPORT"/>
</dbReference>
<dbReference type="SUPFAM" id="SSF118215">
    <property type="entry name" value="Proton glutamate symport protein"/>
    <property type="match status" value="1"/>
</dbReference>
<reference evidence="8 9" key="1">
    <citation type="journal article" date="2019" name="Int. J. Syst. Evol. Microbiol.">
        <title>The Global Catalogue of Microorganisms (GCM) 10K type strain sequencing project: providing services to taxonomists for standard genome sequencing and annotation.</title>
        <authorList>
            <consortium name="The Broad Institute Genomics Platform"/>
            <consortium name="The Broad Institute Genome Sequencing Center for Infectious Disease"/>
            <person name="Wu L."/>
            <person name="Ma J."/>
        </authorList>
    </citation>
    <scope>NUCLEOTIDE SEQUENCE [LARGE SCALE GENOMIC DNA]</scope>
    <source>
        <strain evidence="8 9">JCM 8736</strain>
    </source>
</reference>
<keyword evidence="4 7" id="KW-0812">Transmembrane</keyword>
<dbReference type="InterPro" id="IPR036458">
    <property type="entry name" value="Na:dicarbo_symporter_sf"/>
</dbReference>
<keyword evidence="5 7" id="KW-1133">Transmembrane helix</keyword>
<name>A0ABN3YBF5_9ENTE</name>
<evidence type="ECO:0000313" key="9">
    <source>
        <dbReference type="Proteomes" id="UP001501577"/>
    </source>
</evidence>